<evidence type="ECO:0000313" key="3">
    <source>
        <dbReference type="Proteomes" id="UP000590740"/>
    </source>
</evidence>
<name>A0A7W7YA18_9BACT</name>
<keyword evidence="3" id="KW-1185">Reference proteome</keyword>
<organism evidence="2 3">
    <name type="scientific">Prosthecobacter vanneervenii</name>
    <dbReference type="NCBI Taxonomy" id="48466"/>
    <lineage>
        <taxon>Bacteria</taxon>
        <taxon>Pseudomonadati</taxon>
        <taxon>Verrucomicrobiota</taxon>
        <taxon>Verrucomicrobiia</taxon>
        <taxon>Verrucomicrobiales</taxon>
        <taxon>Verrucomicrobiaceae</taxon>
        <taxon>Prosthecobacter</taxon>
    </lineage>
</organism>
<keyword evidence="1" id="KW-0812">Transmembrane</keyword>
<accession>A0A7W7YA18</accession>
<keyword evidence="1" id="KW-1133">Transmembrane helix</keyword>
<evidence type="ECO:0000256" key="1">
    <source>
        <dbReference type="SAM" id="Phobius"/>
    </source>
</evidence>
<dbReference type="AlphaFoldDB" id="A0A7W7YA18"/>
<dbReference type="Proteomes" id="UP000590740">
    <property type="component" value="Unassembled WGS sequence"/>
</dbReference>
<evidence type="ECO:0000313" key="2">
    <source>
        <dbReference type="EMBL" id="MBB5032396.1"/>
    </source>
</evidence>
<feature type="transmembrane region" description="Helical" evidence="1">
    <location>
        <begin position="36"/>
        <end position="57"/>
    </location>
</feature>
<comment type="caution">
    <text evidence="2">The sequence shown here is derived from an EMBL/GenBank/DDBJ whole genome shotgun (WGS) entry which is preliminary data.</text>
</comment>
<proteinExistence type="predicted"/>
<sequence>MKTPLHPFMVLAACGLALSIAAHVMALAGVPIPGGGLVWLLHLGIFVVWIPAVLASIKMTRHASRKDLWKVALAGCPEWMRRSFYVLTGYAFINFILFFASTAGQDRKSTTHLAEVRGFSGHWMAFYGAAFAILYSSIHSPGLYRERKCPQGHTSSPTARFCAECGHDFSHDAEHT</sequence>
<dbReference type="EMBL" id="JACHIG010000003">
    <property type="protein sequence ID" value="MBB5032396.1"/>
    <property type="molecule type" value="Genomic_DNA"/>
</dbReference>
<dbReference type="RefSeq" id="WP_184339324.1">
    <property type="nucleotide sequence ID" value="NZ_JACHIG010000003.1"/>
</dbReference>
<feature type="transmembrane region" description="Helical" evidence="1">
    <location>
        <begin position="84"/>
        <end position="101"/>
    </location>
</feature>
<feature type="transmembrane region" description="Helical" evidence="1">
    <location>
        <begin position="121"/>
        <end position="138"/>
    </location>
</feature>
<gene>
    <name evidence="2" type="ORF">HNQ65_001973</name>
</gene>
<protein>
    <recommendedName>
        <fullName evidence="4">Transmembrane protein</fullName>
    </recommendedName>
</protein>
<evidence type="ECO:0008006" key="4">
    <source>
        <dbReference type="Google" id="ProtNLM"/>
    </source>
</evidence>
<reference evidence="2 3" key="1">
    <citation type="submission" date="2020-08" db="EMBL/GenBank/DDBJ databases">
        <title>Genomic Encyclopedia of Type Strains, Phase IV (KMG-IV): sequencing the most valuable type-strain genomes for metagenomic binning, comparative biology and taxonomic classification.</title>
        <authorList>
            <person name="Goeker M."/>
        </authorList>
    </citation>
    <scope>NUCLEOTIDE SEQUENCE [LARGE SCALE GENOMIC DNA]</scope>
    <source>
        <strain evidence="2 3">DSM 12252</strain>
    </source>
</reference>
<keyword evidence="1" id="KW-0472">Membrane</keyword>